<feature type="domain" description="Glycosyltransferase 2-like" evidence="1">
    <location>
        <begin position="9"/>
        <end position="110"/>
    </location>
</feature>
<name>A0AAU8LY07_9BACT</name>
<evidence type="ECO:0000259" key="1">
    <source>
        <dbReference type="Pfam" id="PF00535"/>
    </source>
</evidence>
<protein>
    <submittedName>
        <fullName evidence="2">Glycosyltransferase family 2 protein</fullName>
    </submittedName>
</protein>
<dbReference type="SUPFAM" id="SSF53448">
    <property type="entry name" value="Nucleotide-diphospho-sugar transferases"/>
    <property type="match status" value="1"/>
</dbReference>
<dbReference type="Pfam" id="PF00535">
    <property type="entry name" value="Glycos_transf_2"/>
    <property type="match status" value="1"/>
</dbReference>
<reference evidence="2" key="1">
    <citation type="journal article" date="2024" name="Syst. Appl. Microbiol.">
        <title>First single-strain enrichments of Electrothrix cable bacteria, description of E. aestuarii sp. nov. and E. rattekaaiensis sp. nov., and proposal of a cable bacteria taxonomy following the rules of the SeqCode.</title>
        <authorList>
            <person name="Plum-Jensen L.E."/>
            <person name="Schramm A."/>
            <person name="Marshall I.P.G."/>
        </authorList>
    </citation>
    <scope>NUCLEOTIDE SEQUENCE</scope>
    <source>
        <strain evidence="2">Rat1</strain>
    </source>
</reference>
<dbReference type="Gene3D" id="3.90.550.10">
    <property type="entry name" value="Spore Coat Polysaccharide Biosynthesis Protein SpsA, Chain A"/>
    <property type="match status" value="1"/>
</dbReference>
<dbReference type="InterPro" id="IPR029044">
    <property type="entry name" value="Nucleotide-diphossugar_trans"/>
</dbReference>
<dbReference type="AlphaFoldDB" id="A0AAU8LY07"/>
<gene>
    <name evidence="2" type="ORF">Q3M24_03130</name>
</gene>
<dbReference type="InterPro" id="IPR001173">
    <property type="entry name" value="Glyco_trans_2-like"/>
</dbReference>
<organism evidence="2">
    <name type="scientific">Candidatus Electrothrix aestuarii</name>
    <dbReference type="NCBI Taxonomy" id="3062594"/>
    <lineage>
        <taxon>Bacteria</taxon>
        <taxon>Pseudomonadati</taxon>
        <taxon>Thermodesulfobacteriota</taxon>
        <taxon>Desulfobulbia</taxon>
        <taxon>Desulfobulbales</taxon>
        <taxon>Desulfobulbaceae</taxon>
        <taxon>Candidatus Electrothrix</taxon>
    </lineage>
</organism>
<dbReference type="EMBL" id="CP159373">
    <property type="protein sequence ID" value="XCN73764.1"/>
    <property type="molecule type" value="Genomic_DNA"/>
</dbReference>
<evidence type="ECO:0000313" key="2">
    <source>
        <dbReference type="EMBL" id="XCN73764.1"/>
    </source>
</evidence>
<sequence>MSVPSVVGIVLIKNEDLFIDRVISNILDFCDEIIVADNLSKDRTSDKIRAQQQQHKKIHYHSIADPAQSHDLISEYANTATWIFAVDGDELYDPFGLKRLRQRINVGEYDRQWMILGNALNCTELDVEAKYAQGYLAPPCRSMTKLYNFNAIVSWKGPCSERLHGGEVLFKTGYDKSLRLEFYKDISWEEAEFRALHLCFLRRSTLESATEGQKVIRKNISDMLSENLCARIRSRFFKFIGKKQDSPWKLEKYMRGELVGSDISSFFP</sequence>
<dbReference type="KEGG" id="eaj:Q3M24_03130"/>
<reference evidence="2" key="2">
    <citation type="submission" date="2024-06" db="EMBL/GenBank/DDBJ databases">
        <authorList>
            <person name="Plum-Jensen L.E."/>
            <person name="Schramm A."/>
            <person name="Marshall I.P.G."/>
        </authorList>
    </citation>
    <scope>NUCLEOTIDE SEQUENCE</scope>
    <source>
        <strain evidence="2">Rat1</strain>
    </source>
</reference>
<accession>A0AAU8LY07</accession>
<proteinExistence type="predicted"/>